<dbReference type="Pfam" id="PF00561">
    <property type="entry name" value="Abhydrolase_1"/>
    <property type="match status" value="1"/>
</dbReference>
<reference evidence="2 4" key="1">
    <citation type="submission" date="2024-02" db="EMBL/GenBank/DDBJ databases">
        <authorList>
            <person name="Chen Y."/>
            <person name="Shah S."/>
            <person name="Dougan E. K."/>
            <person name="Thang M."/>
            <person name="Chan C."/>
        </authorList>
    </citation>
    <scope>NUCLEOTIDE SEQUENCE [LARGE SCALE GENOMIC DNA]</scope>
</reference>
<keyword evidence="2" id="KW-0378">Hydrolase</keyword>
<dbReference type="PANTHER" id="PTHR43433:SF5">
    <property type="entry name" value="AB HYDROLASE-1 DOMAIN-CONTAINING PROTEIN"/>
    <property type="match status" value="1"/>
</dbReference>
<dbReference type="EMBL" id="CAXAMM010008113">
    <property type="protein sequence ID" value="CAK9016405.1"/>
    <property type="molecule type" value="Genomic_DNA"/>
</dbReference>
<sequence>MPHVNIQSANGDYQIYYQRLPEHAEDLNDRPRVLLLMGLGGTHGLWKFQFEYLQTFCQVCAVDNRGTGYSGHPSGQIRYTTKRMAEDALAVLDDLGWTKVHIIGISMGGMIAQELAIAVPNRVASLALLSTYSSALLALPTVAALIDLARSTGLLTRDLREQGRASMRLNFPDRWLSGKRLSELHEGKEVSNFRWVNKAFILMSLEIPNELKSKGAGPPPRTQPSEMFKQLAAVLTHHVSNARCETLRKLGVPVLVMTGSEDWLVRPVNSNVIARHFNTKVDVLHGIGHGLIFQDSPMVNEHLAKHIKLGEEYVQTLNRSKL</sequence>
<dbReference type="PRINTS" id="PR00111">
    <property type="entry name" value="ABHYDROLASE"/>
</dbReference>
<dbReference type="InterPro" id="IPR029058">
    <property type="entry name" value="AB_hydrolase_fold"/>
</dbReference>
<dbReference type="SUPFAM" id="SSF53474">
    <property type="entry name" value="alpha/beta-Hydrolases"/>
    <property type="match status" value="1"/>
</dbReference>
<proteinExistence type="predicted"/>
<dbReference type="Gene3D" id="3.40.50.1820">
    <property type="entry name" value="alpha/beta hydrolase"/>
    <property type="match status" value="1"/>
</dbReference>
<gene>
    <name evidence="2" type="ORF">SCF082_LOCUS13167</name>
    <name evidence="3" type="ORF">SCF082_LOCUS41790</name>
</gene>
<protein>
    <submittedName>
        <fullName evidence="2">Aminoacrylate hydrolase RutD (Aminohydrolase)</fullName>
    </submittedName>
</protein>
<dbReference type="InterPro" id="IPR050471">
    <property type="entry name" value="AB_hydrolase"/>
</dbReference>
<dbReference type="InterPro" id="IPR000073">
    <property type="entry name" value="AB_hydrolase_1"/>
</dbReference>
<feature type="domain" description="AB hydrolase-1" evidence="1">
    <location>
        <begin position="31"/>
        <end position="293"/>
    </location>
</feature>
<evidence type="ECO:0000313" key="4">
    <source>
        <dbReference type="Proteomes" id="UP001642464"/>
    </source>
</evidence>
<name>A0ABP0JPM7_9DINO</name>
<dbReference type="PANTHER" id="PTHR43433">
    <property type="entry name" value="HYDROLASE, ALPHA/BETA FOLD FAMILY PROTEIN"/>
    <property type="match status" value="1"/>
</dbReference>
<dbReference type="EMBL" id="CAXAMM010039707">
    <property type="protein sequence ID" value="CAK9088497.1"/>
    <property type="molecule type" value="Genomic_DNA"/>
</dbReference>
<keyword evidence="4" id="KW-1185">Reference proteome</keyword>
<evidence type="ECO:0000313" key="2">
    <source>
        <dbReference type="EMBL" id="CAK9016405.1"/>
    </source>
</evidence>
<dbReference type="Proteomes" id="UP001642464">
    <property type="component" value="Unassembled WGS sequence"/>
</dbReference>
<evidence type="ECO:0000313" key="3">
    <source>
        <dbReference type="EMBL" id="CAK9088497.1"/>
    </source>
</evidence>
<evidence type="ECO:0000259" key="1">
    <source>
        <dbReference type="Pfam" id="PF00561"/>
    </source>
</evidence>
<dbReference type="GO" id="GO:0016787">
    <property type="term" value="F:hydrolase activity"/>
    <property type="evidence" value="ECO:0007669"/>
    <property type="project" value="UniProtKB-KW"/>
</dbReference>
<comment type="caution">
    <text evidence="2">The sequence shown here is derived from an EMBL/GenBank/DDBJ whole genome shotgun (WGS) entry which is preliminary data.</text>
</comment>
<organism evidence="2 4">
    <name type="scientific">Durusdinium trenchii</name>
    <dbReference type="NCBI Taxonomy" id="1381693"/>
    <lineage>
        <taxon>Eukaryota</taxon>
        <taxon>Sar</taxon>
        <taxon>Alveolata</taxon>
        <taxon>Dinophyceae</taxon>
        <taxon>Suessiales</taxon>
        <taxon>Symbiodiniaceae</taxon>
        <taxon>Durusdinium</taxon>
    </lineage>
</organism>
<accession>A0ABP0JPM7</accession>